<feature type="domain" description="Transferrin receptor-like dimerisation" evidence="9">
    <location>
        <begin position="58"/>
        <end position="182"/>
    </location>
</feature>
<evidence type="ECO:0000256" key="7">
    <source>
        <dbReference type="ARBA" id="ARBA00023049"/>
    </source>
</evidence>
<keyword evidence="6" id="KW-0862">Zinc</keyword>
<dbReference type="Gene3D" id="1.20.930.40">
    <property type="entry name" value="Transferrin receptor-like, dimerisation domain"/>
    <property type="match status" value="1"/>
</dbReference>
<organism evidence="10 11">
    <name type="scientific">Senna tora</name>
    <dbReference type="NCBI Taxonomy" id="362788"/>
    <lineage>
        <taxon>Eukaryota</taxon>
        <taxon>Viridiplantae</taxon>
        <taxon>Streptophyta</taxon>
        <taxon>Embryophyta</taxon>
        <taxon>Tracheophyta</taxon>
        <taxon>Spermatophyta</taxon>
        <taxon>Magnoliopsida</taxon>
        <taxon>eudicotyledons</taxon>
        <taxon>Gunneridae</taxon>
        <taxon>Pentapetalae</taxon>
        <taxon>rosids</taxon>
        <taxon>fabids</taxon>
        <taxon>Fabales</taxon>
        <taxon>Fabaceae</taxon>
        <taxon>Caesalpinioideae</taxon>
        <taxon>Cassia clade</taxon>
        <taxon>Senna</taxon>
    </lineage>
</organism>
<dbReference type="PANTHER" id="PTHR10404:SF75">
    <property type="entry name" value="GLUTAMATE CARBOXYPEPTIDASE AMP1-RELATED"/>
    <property type="match status" value="1"/>
</dbReference>
<evidence type="ECO:0000256" key="1">
    <source>
        <dbReference type="ARBA" id="ARBA00001947"/>
    </source>
</evidence>
<dbReference type="PANTHER" id="PTHR10404">
    <property type="entry name" value="N-ACETYLATED-ALPHA-LINKED ACIDIC DIPEPTIDASE"/>
    <property type="match status" value="1"/>
</dbReference>
<dbReference type="GO" id="GO:0008237">
    <property type="term" value="F:metallopeptidase activity"/>
    <property type="evidence" value="ECO:0007669"/>
    <property type="project" value="UniProtKB-KW"/>
</dbReference>
<comment type="similarity">
    <text evidence="2">Belongs to the peptidase M28 family. M28B subfamily.</text>
</comment>
<dbReference type="Proteomes" id="UP000634136">
    <property type="component" value="Unassembled WGS sequence"/>
</dbReference>
<keyword evidence="4" id="KW-0479">Metal-binding</keyword>
<keyword evidence="3" id="KW-0645">Protease</keyword>
<sequence>MAEHGDPLFQRHVAVTGVWGLLALHLADDSILPFNYLPYANQLQAYTNILSNMLDRRISLRPLKMSLQEFTSAAKQANYESKKLRSRDNGDSLVDMKRRALNDRLMLAEKGFLDADGLQGRQWFKHLVFGPPSDQESKLDFFPGIADAITVSTRMNEKEGVAAIQHEIWRIARAIQRAASALRGECT</sequence>
<protein>
    <submittedName>
        <fullName evidence="10">Putative glutamate carboxypeptidase AMP1</fullName>
    </submittedName>
</protein>
<evidence type="ECO:0000313" key="11">
    <source>
        <dbReference type="Proteomes" id="UP000634136"/>
    </source>
</evidence>
<comment type="caution">
    <text evidence="10">The sequence shown here is derived from an EMBL/GenBank/DDBJ whole genome shotgun (WGS) entry which is preliminary data.</text>
</comment>
<keyword evidence="8" id="KW-0325">Glycoprotein</keyword>
<dbReference type="SUPFAM" id="SSF47672">
    <property type="entry name" value="Transferrin receptor-like dimerisation domain"/>
    <property type="match status" value="1"/>
</dbReference>
<reference evidence="10" key="1">
    <citation type="submission" date="2020-09" db="EMBL/GenBank/DDBJ databases">
        <title>Genome-Enabled Discovery of Anthraquinone Biosynthesis in Senna tora.</title>
        <authorList>
            <person name="Kang S.-H."/>
            <person name="Pandey R.P."/>
            <person name="Lee C.-M."/>
            <person name="Sim J.-S."/>
            <person name="Jeong J.-T."/>
            <person name="Choi B.-S."/>
            <person name="Jung M."/>
            <person name="Ginzburg D."/>
            <person name="Zhao K."/>
            <person name="Won S.Y."/>
            <person name="Oh T.-J."/>
            <person name="Yu Y."/>
            <person name="Kim N.-H."/>
            <person name="Lee O.R."/>
            <person name="Lee T.-H."/>
            <person name="Bashyal P."/>
            <person name="Kim T.-S."/>
            <person name="Lee W.-H."/>
            <person name="Kawkins C."/>
            <person name="Kim C.-K."/>
            <person name="Kim J.S."/>
            <person name="Ahn B.O."/>
            <person name="Rhee S.Y."/>
            <person name="Sohng J.K."/>
        </authorList>
    </citation>
    <scope>NUCLEOTIDE SEQUENCE</scope>
    <source>
        <tissue evidence="10">Leaf</tissue>
    </source>
</reference>
<keyword evidence="7" id="KW-0482">Metalloprotease</keyword>
<keyword evidence="11" id="KW-1185">Reference proteome</keyword>
<name>A0A834SKJ1_9FABA</name>
<evidence type="ECO:0000313" key="10">
    <source>
        <dbReference type="EMBL" id="KAF7804193.1"/>
    </source>
</evidence>
<evidence type="ECO:0000256" key="5">
    <source>
        <dbReference type="ARBA" id="ARBA00022801"/>
    </source>
</evidence>
<evidence type="ECO:0000256" key="6">
    <source>
        <dbReference type="ARBA" id="ARBA00022833"/>
    </source>
</evidence>
<evidence type="ECO:0000256" key="8">
    <source>
        <dbReference type="ARBA" id="ARBA00023180"/>
    </source>
</evidence>
<evidence type="ECO:0000256" key="3">
    <source>
        <dbReference type="ARBA" id="ARBA00022670"/>
    </source>
</evidence>
<evidence type="ECO:0000256" key="2">
    <source>
        <dbReference type="ARBA" id="ARBA00005634"/>
    </source>
</evidence>
<accession>A0A834SKJ1</accession>
<dbReference type="GO" id="GO:0046872">
    <property type="term" value="F:metal ion binding"/>
    <property type="evidence" value="ECO:0007669"/>
    <property type="project" value="UniProtKB-KW"/>
</dbReference>
<dbReference type="EMBL" id="JAAIUW010000013">
    <property type="protein sequence ID" value="KAF7804193.1"/>
    <property type="molecule type" value="Genomic_DNA"/>
</dbReference>
<dbReference type="InterPro" id="IPR007365">
    <property type="entry name" value="TFR-like_dimer_dom"/>
</dbReference>
<dbReference type="InterPro" id="IPR036757">
    <property type="entry name" value="TFR-like_dimer_dom_sf"/>
</dbReference>
<dbReference type="GO" id="GO:0004180">
    <property type="term" value="F:carboxypeptidase activity"/>
    <property type="evidence" value="ECO:0007669"/>
    <property type="project" value="UniProtKB-KW"/>
</dbReference>
<comment type="cofactor">
    <cofactor evidence="1">
        <name>Zn(2+)</name>
        <dbReference type="ChEBI" id="CHEBI:29105"/>
    </cofactor>
</comment>
<dbReference type="GO" id="GO:0006508">
    <property type="term" value="P:proteolysis"/>
    <property type="evidence" value="ECO:0007669"/>
    <property type="project" value="UniProtKB-KW"/>
</dbReference>
<keyword evidence="5" id="KW-0378">Hydrolase</keyword>
<dbReference type="AlphaFoldDB" id="A0A834SKJ1"/>
<evidence type="ECO:0000259" key="9">
    <source>
        <dbReference type="Pfam" id="PF04253"/>
    </source>
</evidence>
<dbReference type="InterPro" id="IPR039373">
    <property type="entry name" value="Peptidase_M28B"/>
</dbReference>
<dbReference type="OrthoDB" id="5841748at2759"/>
<evidence type="ECO:0000256" key="4">
    <source>
        <dbReference type="ARBA" id="ARBA00022723"/>
    </source>
</evidence>
<keyword evidence="10" id="KW-0121">Carboxypeptidase</keyword>
<dbReference type="FunFam" id="1.20.930.40:FF:000001">
    <property type="entry name" value="N-acetylated-alpha-linked acidic dipeptidase 2"/>
    <property type="match status" value="1"/>
</dbReference>
<gene>
    <name evidence="10" type="ORF">G2W53_043304</name>
</gene>
<proteinExistence type="inferred from homology"/>
<dbReference type="Pfam" id="PF04253">
    <property type="entry name" value="TFR_dimer"/>
    <property type="match status" value="1"/>
</dbReference>
<dbReference type="Gene3D" id="3.40.630.10">
    <property type="entry name" value="Zn peptidases"/>
    <property type="match status" value="1"/>
</dbReference>